<dbReference type="RefSeq" id="XP_026290892.1">
    <property type="nucleotide sequence ID" value="XM_026435107.2"/>
</dbReference>
<dbReference type="GeneID" id="113215482"/>
<dbReference type="Gene3D" id="2.70.220.10">
    <property type="entry name" value="Ganglioside GM2 activator"/>
    <property type="match status" value="1"/>
</dbReference>
<dbReference type="KEGG" id="foc:113215482"/>
<dbReference type="OrthoDB" id="6620524at2759"/>
<feature type="chain" id="PRO_5026707160" evidence="2">
    <location>
        <begin position="21"/>
        <end position="198"/>
    </location>
</feature>
<keyword evidence="1 2" id="KW-0732">Signal</keyword>
<name>A0A6J1TDS3_FRAOC</name>
<protein>
    <submittedName>
        <fullName evidence="4">Uncharacterized protein LOC113215482</fullName>
    </submittedName>
</protein>
<evidence type="ECO:0000256" key="2">
    <source>
        <dbReference type="SAM" id="SignalP"/>
    </source>
</evidence>
<feature type="signal peptide" evidence="2">
    <location>
        <begin position="1"/>
        <end position="20"/>
    </location>
</feature>
<accession>A0A6J1TDS3</accession>
<evidence type="ECO:0000256" key="1">
    <source>
        <dbReference type="ARBA" id="ARBA00022729"/>
    </source>
</evidence>
<dbReference type="Pfam" id="PF06477">
    <property type="entry name" value="DUF1091"/>
    <property type="match status" value="1"/>
</dbReference>
<keyword evidence="3" id="KW-1185">Reference proteome</keyword>
<sequence>MFPVSVYCLLLSALLKAALAQRINSLAGPYRLVVGHLDECPPQMQPLDVYHVVTYTGIRDRVNKDVWWYSANLTSFVTADDNYTAVGNLASWNNVAGWKENFFQASMPNVCTAAKTHYRLFWRQAMKRVFNDPDKDCPFPPGFYSVSNVSTNHDIRKPPVFFYGKYRATGQIIHTRTGTIMSCYRGYFALVPRTKQSQ</sequence>
<dbReference type="InterPro" id="IPR036846">
    <property type="entry name" value="GM2-AP_sf"/>
</dbReference>
<dbReference type="AlphaFoldDB" id="A0A6J1TDS3"/>
<dbReference type="Proteomes" id="UP000504606">
    <property type="component" value="Unplaced"/>
</dbReference>
<evidence type="ECO:0000313" key="3">
    <source>
        <dbReference type="Proteomes" id="UP000504606"/>
    </source>
</evidence>
<evidence type="ECO:0000313" key="4">
    <source>
        <dbReference type="RefSeq" id="XP_026290892.1"/>
    </source>
</evidence>
<dbReference type="InterPro" id="IPR010512">
    <property type="entry name" value="DUF1091"/>
</dbReference>
<organism evidence="3 4">
    <name type="scientific">Frankliniella occidentalis</name>
    <name type="common">Western flower thrips</name>
    <name type="synonym">Euthrips occidentalis</name>
    <dbReference type="NCBI Taxonomy" id="133901"/>
    <lineage>
        <taxon>Eukaryota</taxon>
        <taxon>Metazoa</taxon>
        <taxon>Ecdysozoa</taxon>
        <taxon>Arthropoda</taxon>
        <taxon>Hexapoda</taxon>
        <taxon>Insecta</taxon>
        <taxon>Pterygota</taxon>
        <taxon>Neoptera</taxon>
        <taxon>Paraneoptera</taxon>
        <taxon>Thysanoptera</taxon>
        <taxon>Terebrantia</taxon>
        <taxon>Thripoidea</taxon>
        <taxon>Thripidae</taxon>
        <taxon>Frankliniella</taxon>
    </lineage>
</organism>
<reference evidence="4" key="1">
    <citation type="submission" date="2025-08" db="UniProtKB">
        <authorList>
            <consortium name="RefSeq"/>
        </authorList>
    </citation>
    <scope>IDENTIFICATION</scope>
    <source>
        <tissue evidence="4">Whole organism</tissue>
    </source>
</reference>
<gene>
    <name evidence="4" type="primary">LOC113215482</name>
</gene>
<proteinExistence type="predicted"/>